<organism evidence="3 4">
    <name type="scientific">Candolleomyces aberdarensis</name>
    <dbReference type="NCBI Taxonomy" id="2316362"/>
    <lineage>
        <taxon>Eukaryota</taxon>
        <taxon>Fungi</taxon>
        <taxon>Dikarya</taxon>
        <taxon>Basidiomycota</taxon>
        <taxon>Agaricomycotina</taxon>
        <taxon>Agaricomycetes</taxon>
        <taxon>Agaricomycetidae</taxon>
        <taxon>Agaricales</taxon>
        <taxon>Agaricineae</taxon>
        <taxon>Psathyrellaceae</taxon>
        <taxon>Candolleomyces</taxon>
    </lineage>
</organism>
<evidence type="ECO:0000259" key="2">
    <source>
        <dbReference type="PROSITE" id="PS50181"/>
    </source>
</evidence>
<evidence type="ECO:0000256" key="1">
    <source>
        <dbReference type="SAM" id="MobiDB-lite"/>
    </source>
</evidence>
<gene>
    <name evidence="3" type="ORF">EST38_g5336</name>
</gene>
<keyword evidence="4" id="KW-1185">Reference proteome</keyword>
<dbReference type="SUPFAM" id="SSF81383">
    <property type="entry name" value="F-box domain"/>
    <property type="match status" value="1"/>
</dbReference>
<evidence type="ECO:0000313" key="4">
    <source>
        <dbReference type="Proteomes" id="UP000290288"/>
    </source>
</evidence>
<dbReference type="SMART" id="SM00256">
    <property type="entry name" value="FBOX"/>
    <property type="match status" value="1"/>
</dbReference>
<feature type="compositionally biased region" description="Low complexity" evidence="1">
    <location>
        <begin position="1"/>
        <end position="10"/>
    </location>
</feature>
<dbReference type="Proteomes" id="UP000290288">
    <property type="component" value="Unassembled WGS sequence"/>
</dbReference>
<feature type="domain" description="F-box" evidence="2">
    <location>
        <begin position="85"/>
        <end position="135"/>
    </location>
</feature>
<dbReference type="OrthoDB" id="2322499at2759"/>
<evidence type="ECO:0000313" key="3">
    <source>
        <dbReference type="EMBL" id="RXW20537.1"/>
    </source>
</evidence>
<dbReference type="PROSITE" id="PS50181">
    <property type="entry name" value="FBOX"/>
    <property type="match status" value="1"/>
</dbReference>
<name>A0A4Q2DKS5_9AGAR</name>
<feature type="region of interest" description="Disordered" evidence="1">
    <location>
        <begin position="1"/>
        <end position="53"/>
    </location>
</feature>
<protein>
    <recommendedName>
        <fullName evidence="2">F-box domain-containing protein</fullName>
    </recommendedName>
</protein>
<reference evidence="3 4" key="1">
    <citation type="submission" date="2019-01" db="EMBL/GenBank/DDBJ databases">
        <title>Draft genome sequence of Psathyrella aberdarensis IHI B618.</title>
        <authorList>
            <person name="Buettner E."/>
            <person name="Kellner H."/>
        </authorList>
    </citation>
    <scope>NUCLEOTIDE SEQUENCE [LARGE SCALE GENOMIC DNA]</scope>
    <source>
        <strain evidence="3 4">IHI B618</strain>
    </source>
</reference>
<accession>A0A4Q2DKS5</accession>
<sequence>MSSSTAPTRRASSRLQKKGVKSQQQPADSDSDASTVAPKPTRKKQKAIKSNVGAAGANANTTVSAAEAAKQKAAWAKVRGRRGQLKLVVEMPYDILLEIFQYLPPADLLCLAKASRSLRALLLDRSTAYALWKSVRNESASSLKVMRTDLCIWPWQAFDSLNPSPPSCPDDLNLPQYANLLFTRTCHYCSSVRWLMYVWESYTVICKTCFEQHFSPTWSAESKQITRILTGGENGIPSLYYLKSEYECHRKALDRLKNDTDRENYVKKESQKLSVRYQRLREFRSWETQQAVLKNKDVEARRKNRTDAIKERLIDLGYDDVIEGLTNWRGALLLPHAKGVKPLTDREWERIKPDLIAELEKERRETKIADRMSLLRQRTALLHSVHKYYVSQNRSTTSVSPPYWEVAKIEPFRTMIYDTPSDTNLTLADFLAHVDELPKIFESWREKTTNFLLGLIPREGSGKAKKGANVKGKGKEKETVPTDTAMLDLAITLFACKRCKAILPYHQAISHSCFTLSKNIPDKNPTLEQSADPNSCWNETGAAKYHQVASTSASEIITILGKDPKTATWEELDDARQRLECMRCLTHTPAGKPRHLIMDWRNAVAHDVLRHSSEGAQASERNETTKWQVVEAKRLPAVYKREVSGDAPGKEIWRSVRCVECGLWTIDEEGQIVQDDKSRRWAYKTLVIGDTCILEHDMSMGTYPAAYPSFRYQNPYTVTL</sequence>
<dbReference type="CDD" id="cd09917">
    <property type="entry name" value="F-box_SF"/>
    <property type="match status" value="1"/>
</dbReference>
<dbReference type="Gene3D" id="1.20.1280.50">
    <property type="match status" value="1"/>
</dbReference>
<dbReference type="Pfam" id="PF12937">
    <property type="entry name" value="F-box-like"/>
    <property type="match status" value="1"/>
</dbReference>
<dbReference type="EMBL" id="SDEE01000145">
    <property type="protein sequence ID" value="RXW20537.1"/>
    <property type="molecule type" value="Genomic_DNA"/>
</dbReference>
<dbReference type="AlphaFoldDB" id="A0A4Q2DKS5"/>
<proteinExistence type="predicted"/>
<comment type="caution">
    <text evidence="3">The sequence shown here is derived from an EMBL/GenBank/DDBJ whole genome shotgun (WGS) entry which is preliminary data.</text>
</comment>
<dbReference type="InterPro" id="IPR036047">
    <property type="entry name" value="F-box-like_dom_sf"/>
</dbReference>
<dbReference type="InterPro" id="IPR001810">
    <property type="entry name" value="F-box_dom"/>
</dbReference>
<feature type="compositionally biased region" description="Polar residues" evidence="1">
    <location>
        <begin position="21"/>
        <end position="34"/>
    </location>
</feature>
<feature type="compositionally biased region" description="Basic residues" evidence="1">
    <location>
        <begin position="11"/>
        <end position="20"/>
    </location>
</feature>